<dbReference type="Pfam" id="PF20444">
    <property type="entry name" value="DUF6703"/>
    <property type="match status" value="1"/>
</dbReference>
<name>A0ABT2JBS3_9PSEU</name>
<keyword evidence="3" id="KW-1185">Reference proteome</keyword>
<proteinExistence type="predicted"/>
<keyword evidence="1" id="KW-1133">Transmembrane helix</keyword>
<dbReference type="EMBL" id="JAFFZE010000014">
    <property type="protein sequence ID" value="MCT2584905.1"/>
    <property type="molecule type" value="Genomic_DNA"/>
</dbReference>
<comment type="caution">
    <text evidence="2">The sequence shown here is derived from an EMBL/GenBank/DDBJ whole genome shotgun (WGS) entry which is preliminary data.</text>
</comment>
<dbReference type="Proteomes" id="UP001156441">
    <property type="component" value="Unassembled WGS sequence"/>
</dbReference>
<accession>A0ABT2JBS3</accession>
<keyword evidence="1" id="KW-0812">Transmembrane</keyword>
<evidence type="ECO:0000313" key="2">
    <source>
        <dbReference type="EMBL" id="MCT2584905.1"/>
    </source>
</evidence>
<evidence type="ECO:0000256" key="1">
    <source>
        <dbReference type="SAM" id="Phobius"/>
    </source>
</evidence>
<feature type="transmembrane region" description="Helical" evidence="1">
    <location>
        <begin position="50"/>
        <end position="66"/>
    </location>
</feature>
<keyword evidence="1" id="KW-0472">Membrane</keyword>
<reference evidence="2 3" key="1">
    <citation type="submission" date="2021-02" db="EMBL/GenBank/DDBJ databases">
        <title>Actinophytocola xerophila sp. nov., isolated from soil of cotton cropping field.</title>
        <authorList>
            <person name="Huang R."/>
            <person name="Chen X."/>
            <person name="Ge X."/>
            <person name="Liu W."/>
        </authorList>
    </citation>
    <scope>NUCLEOTIDE SEQUENCE [LARGE SCALE GENOMIC DNA]</scope>
    <source>
        <strain evidence="2 3">S1-96</strain>
    </source>
</reference>
<evidence type="ECO:0000313" key="3">
    <source>
        <dbReference type="Proteomes" id="UP001156441"/>
    </source>
</evidence>
<gene>
    <name evidence="2" type="ORF">JT362_17460</name>
</gene>
<dbReference type="InterPro" id="IPR046549">
    <property type="entry name" value="DUF6703"/>
</dbReference>
<sequence length="67" mass="6465">MVVFLVVAGVFAAGVLLGGGTGALLLGALAAGVGVLLAATWPTLSAAQRVLRVLVLAVLVAIAISVL</sequence>
<protein>
    <submittedName>
        <fullName evidence="2">Uncharacterized protein</fullName>
    </submittedName>
</protein>
<feature type="transmembrane region" description="Helical" evidence="1">
    <location>
        <begin position="22"/>
        <end position="43"/>
    </location>
</feature>
<organism evidence="2 3">
    <name type="scientific">Actinophytocola gossypii</name>
    <dbReference type="NCBI Taxonomy" id="2812003"/>
    <lineage>
        <taxon>Bacteria</taxon>
        <taxon>Bacillati</taxon>
        <taxon>Actinomycetota</taxon>
        <taxon>Actinomycetes</taxon>
        <taxon>Pseudonocardiales</taxon>
        <taxon>Pseudonocardiaceae</taxon>
    </lineage>
</organism>